<organism evidence="1 2">
    <name type="scientific">Puccinia sorghi</name>
    <dbReference type="NCBI Taxonomy" id="27349"/>
    <lineage>
        <taxon>Eukaryota</taxon>
        <taxon>Fungi</taxon>
        <taxon>Dikarya</taxon>
        <taxon>Basidiomycota</taxon>
        <taxon>Pucciniomycotina</taxon>
        <taxon>Pucciniomycetes</taxon>
        <taxon>Pucciniales</taxon>
        <taxon>Pucciniaceae</taxon>
        <taxon>Puccinia</taxon>
    </lineage>
</organism>
<sequence>MLHFNCMQIIKSHNSGKDRKFLRYFEAELNLCICFDKFNKTNEFLIPFSFDLDKLPSHKPAINSVQDMHILLIHNLIKSSISTLKQPYLSWSNRKMNLDFGDSEEFCKLTYTYKEGLKWVVHYYYDGFTHGAGFIPIFIPQLFQAALLPPPCEQVMDVLPELSSAQISPAF</sequence>
<dbReference type="AlphaFoldDB" id="A0A0L6UCJ8"/>
<protein>
    <submittedName>
        <fullName evidence="1">Uncharacterized protein</fullName>
    </submittedName>
</protein>
<dbReference type="Proteomes" id="UP000037035">
    <property type="component" value="Unassembled WGS sequence"/>
</dbReference>
<evidence type="ECO:0000313" key="2">
    <source>
        <dbReference type="Proteomes" id="UP000037035"/>
    </source>
</evidence>
<dbReference type="EMBL" id="LAVV01012820">
    <property type="protein sequence ID" value="KNZ46294.1"/>
    <property type="molecule type" value="Genomic_DNA"/>
</dbReference>
<reference evidence="1 2" key="1">
    <citation type="submission" date="2015-08" db="EMBL/GenBank/DDBJ databases">
        <title>Next Generation Sequencing and Analysis of the Genome of Puccinia sorghi L Schw, the Causal Agent of Maize Common Rust.</title>
        <authorList>
            <person name="Rochi L."/>
            <person name="Burguener G."/>
            <person name="Darino M."/>
            <person name="Turjanski A."/>
            <person name="Kreff E."/>
            <person name="Dieguez M.J."/>
            <person name="Sacco F."/>
        </authorList>
    </citation>
    <scope>NUCLEOTIDE SEQUENCE [LARGE SCALE GENOMIC DNA]</scope>
    <source>
        <strain evidence="1 2">RO10H11247</strain>
    </source>
</reference>
<comment type="caution">
    <text evidence="1">The sequence shown here is derived from an EMBL/GenBank/DDBJ whole genome shotgun (WGS) entry which is preliminary data.</text>
</comment>
<evidence type="ECO:0000313" key="1">
    <source>
        <dbReference type="EMBL" id="KNZ46294.1"/>
    </source>
</evidence>
<accession>A0A0L6UCJ8</accession>
<proteinExistence type="predicted"/>
<dbReference type="STRING" id="27349.A0A0L6UCJ8"/>
<gene>
    <name evidence="1" type="ORF">VP01_7393g1</name>
</gene>
<keyword evidence="2" id="KW-1185">Reference proteome</keyword>
<name>A0A0L6UCJ8_9BASI</name>
<dbReference type="VEuPathDB" id="FungiDB:VP01_7393g1"/>